<evidence type="ECO:0000313" key="3">
    <source>
        <dbReference type="Proteomes" id="UP000095214"/>
    </source>
</evidence>
<keyword evidence="3" id="KW-1185">Reference proteome</keyword>
<dbReference type="Proteomes" id="UP000095214">
    <property type="component" value="Chromosome"/>
</dbReference>
<evidence type="ECO:0008006" key="4">
    <source>
        <dbReference type="Google" id="ProtNLM"/>
    </source>
</evidence>
<dbReference type="AlphaFoldDB" id="A0A1D8B3W6"/>
<dbReference type="OrthoDB" id="5517693at2"/>
<proteinExistence type="predicted"/>
<organism evidence="2 3">
    <name type="scientific">Pauljensenia hongkongensis</name>
    <dbReference type="NCBI Taxonomy" id="178339"/>
    <lineage>
        <taxon>Bacteria</taxon>
        <taxon>Bacillati</taxon>
        <taxon>Actinomycetota</taxon>
        <taxon>Actinomycetes</taxon>
        <taxon>Actinomycetales</taxon>
        <taxon>Actinomycetaceae</taxon>
        <taxon>Pauljensenia</taxon>
    </lineage>
</organism>
<dbReference type="RefSeq" id="WP_009744368.1">
    <property type="nucleotide sequence ID" value="NZ_CP017298.1"/>
</dbReference>
<reference evidence="2 3" key="1">
    <citation type="submission" date="2016-09" db="EMBL/GenBank/DDBJ databases">
        <title>Complete genome sequence of Actinomyces hongkongensis HKU8.</title>
        <authorList>
            <person name="Gao Y.-X."/>
            <person name="Zhou Y.-Y."/>
            <person name="Xie Y."/>
            <person name="Wang M."/>
            <person name="Wang S.-J."/>
            <person name="Shen S.-G."/>
        </authorList>
    </citation>
    <scope>NUCLEOTIDE SEQUENCE [LARGE SCALE GENOMIC DNA]</scope>
    <source>
        <strain evidence="2 3">HKU8</strain>
    </source>
</reference>
<gene>
    <name evidence="2" type="ORF">BH719_08210</name>
</gene>
<accession>A0A1D8B3W6</accession>
<sequence length="416" mass="45784">MESNDIDVYRVPTTSAPPGADGSREVRIKYGFRAWICNAPADLPRWEIWEAIALARIAAVNGSLESTPTFVGSSALLLHGITGWVKNPDVTIHIDARRRTTWLPEVLFGDVRIPPVRVSCRRSRPLTGEPSLHGSGFLVESPQDALLRVVMGDEQLPAFVLACMAMRAWAPFNASDREGAREKEALIKARLAEILDARAPGRGTRRGSRILRAADAGCENPAEAALLWVVLTVSPLPVVTQHEIRLGGRTYYADIAVVDLKIIFEFDGLAKLGSSKAEIEAEKRRWVLRDEALRDDGWKVIRVCWADFEDFHALRQRIRRAFSSTRSLSPPPCAPLWAVPSEDCDGPDRRIHSSAPVSADTRRKAPQHRGGGSPQSSSTGGVDRGAHAAERRTPAVGLTQRTRTLLVDPDPPDWTE</sequence>
<dbReference type="Gene3D" id="3.40.960.10">
    <property type="entry name" value="VSR Endonuclease"/>
    <property type="match status" value="1"/>
</dbReference>
<feature type="compositionally biased region" description="Basic and acidic residues" evidence="1">
    <location>
        <begin position="384"/>
        <end position="393"/>
    </location>
</feature>
<name>A0A1D8B3W6_9ACTO</name>
<evidence type="ECO:0000256" key="1">
    <source>
        <dbReference type="SAM" id="MobiDB-lite"/>
    </source>
</evidence>
<dbReference type="EMBL" id="CP017298">
    <property type="protein sequence ID" value="AOS47823.1"/>
    <property type="molecule type" value="Genomic_DNA"/>
</dbReference>
<feature type="region of interest" description="Disordered" evidence="1">
    <location>
        <begin position="339"/>
        <end position="416"/>
    </location>
</feature>
<dbReference type="KEGG" id="phon:BH719_08210"/>
<evidence type="ECO:0000313" key="2">
    <source>
        <dbReference type="EMBL" id="AOS47823.1"/>
    </source>
</evidence>
<protein>
    <recommendedName>
        <fullName evidence="4">DUF559 domain-containing protein</fullName>
    </recommendedName>
</protein>
<dbReference type="STRING" id="178339.BH719_08210"/>